<keyword evidence="3" id="KW-0813">Transport</keyword>
<dbReference type="Gene3D" id="3.40.190.10">
    <property type="entry name" value="Periplasmic binding protein-like II"/>
    <property type="match status" value="1"/>
</dbReference>
<dbReference type="PROSITE" id="PS51257">
    <property type="entry name" value="PROKAR_LIPOPROTEIN"/>
    <property type="match status" value="1"/>
</dbReference>
<dbReference type="InterPro" id="IPR039424">
    <property type="entry name" value="SBP_5"/>
</dbReference>
<comment type="caution">
    <text evidence="8">The sequence shown here is derived from an EMBL/GenBank/DDBJ whole genome shotgun (WGS) entry which is preliminary data.</text>
</comment>
<dbReference type="Gene3D" id="3.10.105.10">
    <property type="entry name" value="Dipeptide-binding Protein, Domain 3"/>
    <property type="match status" value="1"/>
</dbReference>
<dbReference type="PANTHER" id="PTHR30290">
    <property type="entry name" value="PERIPLASMIC BINDING COMPONENT OF ABC TRANSPORTER"/>
    <property type="match status" value="1"/>
</dbReference>
<evidence type="ECO:0000256" key="3">
    <source>
        <dbReference type="ARBA" id="ARBA00022448"/>
    </source>
</evidence>
<evidence type="ECO:0000256" key="4">
    <source>
        <dbReference type="ARBA" id="ARBA00022729"/>
    </source>
</evidence>
<feature type="signal peptide" evidence="6">
    <location>
        <begin position="1"/>
        <end position="21"/>
    </location>
</feature>
<proteinExistence type="inferred from homology"/>
<reference evidence="8" key="1">
    <citation type="submission" date="2020-10" db="EMBL/GenBank/DDBJ databases">
        <authorList>
            <person name="Gilroy R."/>
        </authorList>
    </citation>
    <scope>NUCLEOTIDE SEQUENCE</scope>
    <source>
        <strain evidence="8">1370</strain>
    </source>
</reference>
<evidence type="ECO:0000256" key="2">
    <source>
        <dbReference type="ARBA" id="ARBA00005695"/>
    </source>
</evidence>
<dbReference type="PROSITE" id="PS01040">
    <property type="entry name" value="SBP_BACTERIAL_5"/>
    <property type="match status" value="1"/>
</dbReference>
<dbReference type="SUPFAM" id="SSF53850">
    <property type="entry name" value="Periplasmic binding protein-like II"/>
    <property type="match status" value="1"/>
</dbReference>
<keyword evidence="4 6" id="KW-0732">Signal</keyword>
<evidence type="ECO:0000256" key="1">
    <source>
        <dbReference type="ARBA" id="ARBA00004193"/>
    </source>
</evidence>
<feature type="domain" description="Solute-binding protein family 5" evidence="7">
    <location>
        <begin position="246"/>
        <end position="741"/>
    </location>
</feature>
<evidence type="ECO:0000256" key="5">
    <source>
        <dbReference type="SAM" id="MobiDB-lite"/>
    </source>
</evidence>
<organism evidence="8 9">
    <name type="scientific">Candidatus Faeciplasma avium</name>
    <dbReference type="NCBI Taxonomy" id="2840798"/>
    <lineage>
        <taxon>Bacteria</taxon>
        <taxon>Bacillati</taxon>
        <taxon>Bacillota</taxon>
        <taxon>Clostridia</taxon>
        <taxon>Eubacteriales</taxon>
        <taxon>Oscillospiraceae</taxon>
        <taxon>Oscillospiraceae incertae sedis</taxon>
        <taxon>Candidatus Faeciplasma</taxon>
    </lineage>
</organism>
<feature type="region of interest" description="Disordered" evidence="5">
    <location>
        <begin position="28"/>
        <end position="57"/>
    </location>
</feature>
<dbReference type="EMBL" id="DVOL01000021">
    <property type="protein sequence ID" value="HIV10396.1"/>
    <property type="molecule type" value="Genomic_DNA"/>
</dbReference>
<evidence type="ECO:0000259" key="7">
    <source>
        <dbReference type="Pfam" id="PF00496"/>
    </source>
</evidence>
<dbReference type="GO" id="GO:0005886">
    <property type="term" value="C:plasma membrane"/>
    <property type="evidence" value="ECO:0007669"/>
    <property type="project" value="UniProtKB-SubCell"/>
</dbReference>
<dbReference type="Proteomes" id="UP000823960">
    <property type="component" value="Unassembled WGS sequence"/>
</dbReference>
<comment type="subcellular location">
    <subcellularLocation>
        <location evidence="1">Cell membrane</location>
        <topology evidence="1">Lipid-anchor</topology>
    </subcellularLocation>
</comment>
<evidence type="ECO:0000256" key="6">
    <source>
        <dbReference type="SAM" id="SignalP"/>
    </source>
</evidence>
<dbReference type="GO" id="GO:1904680">
    <property type="term" value="F:peptide transmembrane transporter activity"/>
    <property type="evidence" value="ECO:0007669"/>
    <property type="project" value="TreeGrafter"/>
</dbReference>
<dbReference type="InterPro" id="IPR023765">
    <property type="entry name" value="SBP_5_CS"/>
</dbReference>
<dbReference type="Gene3D" id="3.90.76.10">
    <property type="entry name" value="Dipeptide-binding Protein, Domain 1"/>
    <property type="match status" value="1"/>
</dbReference>
<gene>
    <name evidence="8" type="ORF">IAD28_01710</name>
</gene>
<dbReference type="GO" id="GO:0015833">
    <property type="term" value="P:peptide transport"/>
    <property type="evidence" value="ECO:0007669"/>
    <property type="project" value="TreeGrafter"/>
</dbReference>
<feature type="chain" id="PRO_5038657731" evidence="6">
    <location>
        <begin position="22"/>
        <end position="750"/>
    </location>
</feature>
<feature type="compositionally biased region" description="Acidic residues" evidence="5">
    <location>
        <begin position="46"/>
        <end position="57"/>
    </location>
</feature>
<dbReference type="InterPro" id="IPR000914">
    <property type="entry name" value="SBP_5_dom"/>
</dbReference>
<sequence length="750" mass="81794">MKVKKLLALILAACMVLTVVAGCGDTTNQPSDGGDGGANNGGEVNNDGDEVDNDGGEVVEPTYVDKYAEMSHAEASEALYDAVLGGFYEYYQLAKDPSISTSEKFALSAIAEAKLLEQGVLLPSTANGGNYAISRVIPRTVTTTYWGTDMYRYHNALIIDGDPLTAAERTELTTLWNELRGTGTYEQAAKDWAAAKGYTFTDTYTLGYVSDPVTWDAHNTYLSADHEAIVNTVDGLLEYNCENVQVPALATSYEVSEDGLTYTFHIREGVNWVNQQGVIIEPLTADSFVAGFQHLLDAQGGTEYLVDGIVKNATEYMEGTCGFEEVGCVAVDDYTLVYTLENPTSYFITMLGYNCFQPLSRSFFLAQGGAFGIDAYAEASASESYTYGLTPENIAYCGPYLVTSYTASNSIVFDANPEYWNKDNINIKKITWRFIDGQNPTESYDLMMEGVFAGAGLGTQATQKAKEDGMFDTYAYVSSLDASSFPIFLNVYRKQYENFNDATVAVSELSENDRNKSNLAMQNQHFRLAICFALDRGAFNATTTGDELKYNSLVNSYSPGDFVYLSEEVTVDINGTATTFPAGTYYGQIMQAQLDADGYPITVWNPEANDGIGGSVGYDGWYNPDEAKAQLELAIEELSASDGMIIDAEHPVYLDLPYCDINETYSNRANALKQSIEASLEGKVIINLVKTGGSNALNWYNAAYYPATGDQMNFHLSDASGWGPDYGDPFTFLDTMLPQGGGMAKNLGLF</sequence>
<accession>A0A9D1NPE0</accession>
<evidence type="ECO:0000313" key="9">
    <source>
        <dbReference type="Proteomes" id="UP000823960"/>
    </source>
</evidence>
<name>A0A9D1NPE0_9FIRM</name>
<comment type="similarity">
    <text evidence="2">Belongs to the bacterial solute-binding protein 5 family.</text>
</comment>
<reference evidence="8" key="2">
    <citation type="journal article" date="2021" name="PeerJ">
        <title>Extensive microbial diversity within the chicken gut microbiome revealed by metagenomics and culture.</title>
        <authorList>
            <person name="Gilroy R."/>
            <person name="Ravi A."/>
            <person name="Getino M."/>
            <person name="Pursley I."/>
            <person name="Horton D.L."/>
            <person name="Alikhan N.F."/>
            <person name="Baker D."/>
            <person name="Gharbi K."/>
            <person name="Hall N."/>
            <person name="Watson M."/>
            <person name="Adriaenssens E.M."/>
            <person name="Foster-Nyarko E."/>
            <person name="Jarju S."/>
            <person name="Secka A."/>
            <person name="Antonio M."/>
            <person name="Oren A."/>
            <person name="Chaudhuri R.R."/>
            <person name="La Ragione R."/>
            <person name="Hildebrand F."/>
            <person name="Pallen M.J."/>
        </authorList>
    </citation>
    <scope>NUCLEOTIDE SEQUENCE</scope>
    <source>
        <strain evidence="8">1370</strain>
    </source>
</reference>
<dbReference type="Pfam" id="PF00496">
    <property type="entry name" value="SBP_bac_5"/>
    <property type="match status" value="1"/>
</dbReference>
<evidence type="ECO:0000313" key="8">
    <source>
        <dbReference type="EMBL" id="HIV10396.1"/>
    </source>
</evidence>
<protein>
    <submittedName>
        <fullName evidence="8">Peptide ABC transporter substrate-binding protein</fullName>
    </submittedName>
</protein>
<dbReference type="PANTHER" id="PTHR30290:SF10">
    <property type="entry name" value="PERIPLASMIC OLIGOPEPTIDE-BINDING PROTEIN-RELATED"/>
    <property type="match status" value="1"/>
</dbReference>
<dbReference type="AlphaFoldDB" id="A0A9D1NPE0"/>